<dbReference type="EMBL" id="CM042886">
    <property type="protein sequence ID" value="KAI4343131.1"/>
    <property type="molecule type" value="Genomic_DNA"/>
</dbReference>
<reference evidence="2" key="1">
    <citation type="journal article" date="2023" name="Front. Plant Sci.">
        <title>Chromosomal-level genome assembly of Melastoma candidum provides insights into trichome evolution.</title>
        <authorList>
            <person name="Zhong Y."/>
            <person name="Wu W."/>
            <person name="Sun C."/>
            <person name="Zou P."/>
            <person name="Liu Y."/>
            <person name="Dai S."/>
            <person name="Zhou R."/>
        </authorList>
    </citation>
    <scope>NUCLEOTIDE SEQUENCE [LARGE SCALE GENOMIC DNA]</scope>
</reference>
<protein>
    <submittedName>
        <fullName evidence="1">Uncharacterized protein</fullName>
    </submittedName>
</protein>
<gene>
    <name evidence="1" type="ORF">MLD38_027668</name>
</gene>
<proteinExistence type="predicted"/>
<name>A0ACB9P402_9MYRT</name>
<organism evidence="1 2">
    <name type="scientific">Melastoma candidum</name>
    <dbReference type="NCBI Taxonomy" id="119954"/>
    <lineage>
        <taxon>Eukaryota</taxon>
        <taxon>Viridiplantae</taxon>
        <taxon>Streptophyta</taxon>
        <taxon>Embryophyta</taxon>
        <taxon>Tracheophyta</taxon>
        <taxon>Spermatophyta</taxon>
        <taxon>Magnoliopsida</taxon>
        <taxon>eudicotyledons</taxon>
        <taxon>Gunneridae</taxon>
        <taxon>Pentapetalae</taxon>
        <taxon>rosids</taxon>
        <taxon>malvids</taxon>
        <taxon>Myrtales</taxon>
        <taxon>Melastomataceae</taxon>
        <taxon>Melastomatoideae</taxon>
        <taxon>Melastomateae</taxon>
        <taxon>Melastoma</taxon>
    </lineage>
</organism>
<accession>A0ACB9P402</accession>
<dbReference type="Proteomes" id="UP001057402">
    <property type="component" value="Chromosome 7"/>
</dbReference>
<evidence type="ECO:0000313" key="2">
    <source>
        <dbReference type="Proteomes" id="UP001057402"/>
    </source>
</evidence>
<keyword evidence="2" id="KW-1185">Reference proteome</keyword>
<sequence>MDSRRKKKQAKSTNTDSEEVSSLEWDYIEMSDQEEDLVRRMYRLVGDSITADGLRSDGRWDLIAGRILGRKPEELERFWMMKYGDAFAEKRDRRAATSSDRAVRS</sequence>
<comment type="caution">
    <text evidence="1">The sequence shown here is derived from an EMBL/GenBank/DDBJ whole genome shotgun (WGS) entry which is preliminary data.</text>
</comment>
<evidence type="ECO:0000313" key="1">
    <source>
        <dbReference type="EMBL" id="KAI4343131.1"/>
    </source>
</evidence>